<dbReference type="NCBIfam" id="NF038032">
    <property type="entry name" value="CehA_McbA_metalo"/>
    <property type="match status" value="1"/>
</dbReference>
<dbReference type="Proteomes" id="UP000317648">
    <property type="component" value="Chromosome"/>
</dbReference>
<sequence>MLRWLYLSLGLIACSSFLGESSLQADERILVEKLLHLRAEGPPEWSTFPAQADSPALEYAFSSEAANPHEYTIRLRQQDVKQSWSLTWNGELLGRLERDENDLVSYFALPAGKLKAGENRLNIVQDKGEVDDIRVGEIALLPQSRSDVLSAGRLRVEATSDAGEPIPCRLTVLAVNGALQTTGAVSSEKLAVRTGVVYTATGVAEIPLPAGRYLVFASRGFEYSAPSGAVVLAEGEMASLPLRLSRQVDTTGYVACDTHVHSFTHSRHGDATVEERMLTLAGEGIELPIATDHNVQIDHEPFAQKMQVRDFFTPVIGNEVTTDRGHFNVFPIKAGAAPPRHQLGDWKLVLDDIFRTPGARVAILNHARDLHRGVRPFSPSLFNPAIGENTAGWAMRFNGMEVINSAAVQTEPLQLLHDWMAILNRGYHVTPVGSSDSHDVSRFIVGQGRTYIRCDDSDPGAIPVDAAVNSFLRGEVLVSYGLLVEMTVDGKYRSGEVAPVPDDEVRVALRVQGPHWAKASHIQLFANGLLLREEAITPSHGLPTGVLWEGDWKIPRPAHDVHLVAIATGPPVTDPFWPLAKPYQPLSSELQLVSLACSGAVWLDADGDGRQSSARDNALLCLARSDGDLTRLVEQLAPYDAAVAAQAADAWHTGQGSLLQKDAQAIWTKSAPAVASGFRRYLDAWKAGEQARARE</sequence>
<protein>
    <recommendedName>
        <fullName evidence="3">PHP domain protein</fullName>
    </recommendedName>
</protein>
<gene>
    <name evidence="1" type="ORF">Pla8534_35550</name>
</gene>
<evidence type="ECO:0000313" key="2">
    <source>
        <dbReference type="Proteomes" id="UP000317648"/>
    </source>
</evidence>
<dbReference type="Gene3D" id="3.20.20.140">
    <property type="entry name" value="Metal-dependent hydrolases"/>
    <property type="match status" value="1"/>
</dbReference>
<dbReference type="SUPFAM" id="SSF89550">
    <property type="entry name" value="PHP domain-like"/>
    <property type="match status" value="1"/>
</dbReference>
<dbReference type="KEGG" id="lcre:Pla8534_35550"/>
<dbReference type="EMBL" id="CP036433">
    <property type="protein sequence ID" value="QDU95738.1"/>
    <property type="molecule type" value="Genomic_DNA"/>
</dbReference>
<evidence type="ECO:0008006" key="3">
    <source>
        <dbReference type="Google" id="ProtNLM"/>
    </source>
</evidence>
<dbReference type="OrthoDB" id="222218at2"/>
<accession>A0A518DV79</accession>
<organism evidence="1 2">
    <name type="scientific">Lignipirellula cremea</name>
    <dbReference type="NCBI Taxonomy" id="2528010"/>
    <lineage>
        <taxon>Bacteria</taxon>
        <taxon>Pseudomonadati</taxon>
        <taxon>Planctomycetota</taxon>
        <taxon>Planctomycetia</taxon>
        <taxon>Pirellulales</taxon>
        <taxon>Pirellulaceae</taxon>
        <taxon>Lignipirellula</taxon>
    </lineage>
</organism>
<reference evidence="1 2" key="1">
    <citation type="submission" date="2019-02" db="EMBL/GenBank/DDBJ databases">
        <title>Deep-cultivation of Planctomycetes and their phenomic and genomic characterization uncovers novel biology.</title>
        <authorList>
            <person name="Wiegand S."/>
            <person name="Jogler M."/>
            <person name="Boedeker C."/>
            <person name="Pinto D."/>
            <person name="Vollmers J."/>
            <person name="Rivas-Marin E."/>
            <person name="Kohn T."/>
            <person name="Peeters S.H."/>
            <person name="Heuer A."/>
            <person name="Rast P."/>
            <person name="Oberbeckmann S."/>
            <person name="Bunk B."/>
            <person name="Jeske O."/>
            <person name="Meyerdierks A."/>
            <person name="Storesund J.E."/>
            <person name="Kallscheuer N."/>
            <person name="Luecker S."/>
            <person name="Lage O.M."/>
            <person name="Pohl T."/>
            <person name="Merkel B.J."/>
            <person name="Hornburger P."/>
            <person name="Mueller R.-W."/>
            <person name="Bruemmer F."/>
            <person name="Labrenz M."/>
            <person name="Spormann A.M."/>
            <person name="Op den Camp H."/>
            <person name="Overmann J."/>
            <person name="Amann R."/>
            <person name="Jetten M.S.M."/>
            <person name="Mascher T."/>
            <person name="Medema M.H."/>
            <person name="Devos D.P."/>
            <person name="Kaster A.-K."/>
            <person name="Ovreas L."/>
            <person name="Rohde M."/>
            <person name="Galperin M.Y."/>
            <person name="Jogler C."/>
        </authorList>
    </citation>
    <scope>NUCLEOTIDE SEQUENCE [LARGE SCALE GENOMIC DNA]</scope>
    <source>
        <strain evidence="1 2">Pla85_3_4</strain>
    </source>
</reference>
<dbReference type="InterPro" id="IPR016195">
    <property type="entry name" value="Pol/histidinol_Pase-like"/>
</dbReference>
<dbReference type="AlphaFoldDB" id="A0A518DV79"/>
<keyword evidence="2" id="KW-1185">Reference proteome</keyword>
<dbReference type="RefSeq" id="WP_145054440.1">
    <property type="nucleotide sequence ID" value="NZ_CP036433.1"/>
</dbReference>
<name>A0A518DV79_9BACT</name>
<proteinExistence type="predicted"/>
<evidence type="ECO:0000313" key="1">
    <source>
        <dbReference type="EMBL" id="QDU95738.1"/>
    </source>
</evidence>